<name>A0AAV9Z0T8_9AGAR</name>
<keyword evidence="4" id="KW-1185">Reference proteome</keyword>
<dbReference type="InterPro" id="IPR000571">
    <property type="entry name" value="Znf_CCCH"/>
</dbReference>
<dbReference type="PROSITE" id="PS50103">
    <property type="entry name" value="ZF_C3H1"/>
    <property type="match status" value="2"/>
</dbReference>
<keyword evidence="1" id="KW-0862">Zinc</keyword>
<accession>A0AAV9Z0T8</accession>
<feature type="zinc finger region" description="C3H1-type" evidence="1">
    <location>
        <begin position="222"/>
        <end position="250"/>
    </location>
</feature>
<reference evidence="3 4" key="1">
    <citation type="journal article" date="2024" name="J Genomics">
        <title>Draft genome sequencing and assembly of Favolaschia claudopus CIRM-BRFM 2984 isolated from oak limbs.</title>
        <authorList>
            <person name="Navarro D."/>
            <person name="Drula E."/>
            <person name="Chaduli D."/>
            <person name="Cazenave R."/>
            <person name="Ahrendt S."/>
            <person name="Wang J."/>
            <person name="Lipzen A."/>
            <person name="Daum C."/>
            <person name="Barry K."/>
            <person name="Grigoriev I.V."/>
            <person name="Favel A."/>
            <person name="Rosso M.N."/>
            <person name="Martin F."/>
        </authorList>
    </citation>
    <scope>NUCLEOTIDE SEQUENCE [LARGE SCALE GENOMIC DNA]</scope>
    <source>
        <strain evidence="3 4">CIRM-BRFM 2984</strain>
    </source>
</reference>
<gene>
    <name evidence="3" type="ORF">R3P38DRAFT_2590296</name>
</gene>
<evidence type="ECO:0000313" key="4">
    <source>
        <dbReference type="Proteomes" id="UP001362999"/>
    </source>
</evidence>
<feature type="domain" description="C3H1-type" evidence="2">
    <location>
        <begin position="262"/>
        <end position="290"/>
    </location>
</feature>
<dbReference type="GO" id="GO:0008270">
    <property type="term" value="F:zinc ion binding"/>
    <property type="evidence" value="ECO:0007669"/>
    <property type="project" value="UniProtKB-KW"/>
</dbReference>
<feature type="zinc finger region" description="C3H1-type" evidence="1">
    <location>
        <begin position="262"/>
        <end position="290"/>
    </location>
</feature>
<evidence type="ECO:0000313" key="3">
    <source>
        <dbReference type="EMBL" id="KAK6966706.1"/>
    </source>
</evidence>
<keyword evidence="1" id="KW-0479">Metal-binding</keyword>
<organism evidence="3 4">
    <name type="scientific">Favolaschia claudopus</name>
    <dbReference type="NCBI Taxonomy" id="2862362"/>
    <lineage>
        <taxon>Eukaryota</taxon>
        <taxon>Fungi</taxon>
        <taxon>Dikarya</taxon>
        <taxon>Basidiomycota</taxon>
        <taxon>Agaricomycotina</taxon>
        <taxon>Agaricomycetes</taxon>
        <taxon>Agaricomycetidae</taxon>
        <taxon>Agaricales</taxon>
        <taxon>Marasmiineae</taxon>
        <taxon>Mycenaceae</taxon>
        <taxon>Favolaschia</taxon>
    </lineage>
</organism>
<feature type="domain" description="C3H1-type" evidence="2">
    <location>
        <begin position="222"/>
        <end position="250"/>
    </location>
</feature>
<keyword evidence="1" id="KW-0863">Zinc-finger</keyword>
<dbReference type="PANTHER" id="PTHR37543">
    <property type="entry name" value="CCCH ZINC FINGER DNA BINDING PROTEIN (AFU_ORTHOLOGUE AFUA_5G12760)"/>
    <property type="match status" value="1"/>
</dbReference>
<proteinExistence type="predicted"/>
<protein>
    <recommendedName>
        <fullName evidence="2">C3H1-type domain-containing protein</fullName>
    </recommendedName>
</protein>
<feature type="non-terminal residue" evidence="3">
    <location>
        <position position="1"/>
    </location>
</feature>
<sequence>NQSPLLLCVINGDKKIFNGLVRGEKGGVATAESITQQIANYLGPESLHRRGRISFWMTVYFNRCELLDRLVTNNICSVQQFDEFLAGFNKLSSRFSFVDVGYSNEADPRIIDYIHAYARFPQTVRIFLAGGCSPQYTSLFKNLEADDLLQKLVAMDSDTADAPTTRLPILDLKDIIFMKQNHPSVTPANVRCAIRNDGLRNPQSAVAQIGGLVIDPTIVLSPEKPPPCNEHYLMTCSKGPAVCKYSHEYILTSDQLALLASNAKKAPCNSLRNRLNCPYGPRCCWGHVCPNGPNCVHRRKGKCWFKDGRFSYIVQLNPNSQGFNFRCHASGVIPVDSDRPPVTTI</sequence>
<comment type="caution">
    <text evidence="3">The sequence shown here is derived from an EMBL/GenBank/DDBJ whole genome shotgun (WGS) entry which is preliminary data.</text>
</comment>
<evidence type="ECO:0000256" key="1">
    <source>
        <dbReference type="PROSITE-ProRule" id="PRU00723"/>
    </source>
</evidence>
<dbReference type="AlphaFoldDB" id="A0AAV9Z0T8"/>
<evidence type="ECO:0000259" key="2">
    <source>
        <dbReference type="PROSITE" id="PS50103"/>
    </source>
</evidence>
<dbReference type="Proteomes" id="UP001362999">
    <property type="component" value="Unassembled WGS sequence"/>
</dbReference>
<dbReference type="EMBL" id="JAWWNJ010000258">
    <property type="protein sequence ID" value="KAK6966706.1"/>
    <property type="molecule type" value="Genomic_DNA"/>
</dbReference>
<dbReference type="PANTHER" id="PTHR37543:SF1">
    <property type="entry name" value="CCCH ZINC FINGER DNA BINDING PROTEIN (AFU_ORTHOLOGUE AFUA_5G12760)"/>
    <property type="match status" value="1"/>
</dbReference>
<dbReference type="Pfam" id="PF25540">
    <property type="entry name" value="DUF7923"/>
    <property type="match status" value="1"/>
</dbReference>
<dbReference type="InterPro" id="IPR057683">
    <property type="entry name" value="DUF7923"/>
</dbReference>